<dbReference type="AlphaFoldDB" id="A0A9D3Y977"/>
<dbReference type="InterPro" id="IPR021109">
    <property type="entry name" value="Peptidase_aspartic_dom_sf"/>
</dbReference>
<name>A0A9D3Y977_DREPO</name>
<feature type="compositionally biased region" description="Basic and acidic residues" evidence="2">
    <location>
        <begin position="1"/>
        <end position="14"/>
    </location>
</feature>
<dbReference type="Gene3D" id="2.40.70.10">
    <property type="entry name" value="Acid Proteases"/>
    <property type="match status" value="1"/>
</dbReference>
<comment type="caution">
    <text evidence="4">The sequence shown here is derived from an EMBL/GenBank/DDBJ whole genome shotgun (WGS) entry which is preliminary data.</text>
</comment>
<dbReference type="SUPFAM" id="SSF50630">
    <property type="entry name" value="Acid proteases"/>
    <property type="match status" value="1"/>
</dbReference>
<feature type="region of interest" description="Disordered" evidence="2">
    <location>
        <begin position="1"/>
        <end position="20"/>
    </location>
</feature>
<evidence type="ECO:0000259" key="3">
    <source>
        <dbReference type="PROSITE" id="PS50175"/>
    </source>
</evidence>
<feature type="domain" description="Peptidase A2" evidence="3">
    <location>
        <begin position="41"/>
        <end position="80"/>
    </location>
</feature>
<evidence type="ECO:0000256" key="2">
    <source>
        <dbReference type="SAM" id="MobiDB-lite"/>
    </source>
</evidence>
<dbReference type="GO" id="GO:0004190">
    <property type="term" value="F:aspartic-type endopeptidase activity"/>
    <property type="evidence" value="ECO:0007669"/>
    <property type="project" value="InterPro"/>
</dbReference>
<keyword evidence="5" id="KW-1185">Reference proteome</keyword>
<evidence type="ECO:0000256" key="1">
    <source>
        <dbReference type="ARBA" id="ARBA00022801"/>
    </source>
</evidence>
<keyword evidence="1" id="KW-0378">Hydrolase</keyword>
<dbReference type="GO" id="GO:0006508">
    <property type="term" value="P:proteolysis"/>
    <property type="evidence" value="ECO:0007669"/>
    <property type="project" value="InterPro"/>
</dbReference>
<dbReference type="Pfam" id="PF00077">
    <property type="entry name" value="RVP"/>
    <property type="match status" value="1"/>
</dbReference>
<reference evidence="4" key="2">
    <citation type="submission" date="2020-11" db="EMBL/GenBank/DDBJ databases">
        <authorList>
            <person name="McCartney M.A."/>
            <person name="Auch B."/>
            <person name="Kono T."/>
            <person name="Mallez S."/>
            <person name="Becker A."/>
            <person name="Gohl D.M."/>
            <person name="Silverstein K.A.T."/>
            <person name="Koren S."/>
            <person name="Bechman K.B."/>
            <person name="Herman A."/>
            <person name="Abrahante J.E."/>
            <person name="Garbe J."/>
        </authorList>
    </citation>
    <scope>NUCLEOTIDE SEQUENCE</scope>
    <source>
        <strain evidence="4">Duluth1</strain>
        <tissue evidence="4">Whole animal</tissue>
    </source>
</reference>
<dbReference type="InterPro" id="IPR001995">
    <property type="entry name" value="Peptidase_A2_cat"/>
</dbReference>
<gene>
    <name evidence="4" type="ORF">DPMN_082397</name>
</gene>
<evidence type="ECO:0000313" key="5">
    <source>
        <dbReference type="Proteomes" id="UP000828390"/>
    </source>
</evidence>
<dbReference type="PROSITE" id="PS00141">
    <property type="entry name" value="ASP_PROTEASE"/>
    <property type="match status" value="1"/>
</dbReference>
<evidence type="ECO:0000313" key="4">
    <source>
        <dbReference type="EMBL" id="KAH3694951.1"/>
    </source>
</evidence>
<dbReference type="InterPro" id="IPR001969">
    <property type="entry name" value="Aspartic_peptidase_AS"/>
</dbReference>
<dbReference type="EMBL" id="JAIWYP010000016">
    <property type="protein sequence ID" value="KAH3694951.1"/>
    <property type="molecule type" value="Genomic_DNA"/>
</dbReference>
<protein>
    <recommendedName>
        <fullName evidence="3">Peptidase A2 domain-containing protein</fullName>
    </recommendedName>
</protein>
<dbReference type="PROSITE" id="PS50175">
    <property type="entry name" value="ASP_PROT_RETROV"/>
    <property type="match status" value="1"/>
</dbReference>
<organism evidence="4 5">
    <name type="scientific">Dreissena polymorpha</name>
    <name type="common">Zebra mussel</name>
    <name type="synonym">Mytilus polymorpha</name>
    <dbReference type="NCBI Taxonomy" id="45954"/>
    <lineage>
        <taxon>Eukaryota</taxon>
        <taxon>Metazoa</taxon>
        <taxon>Spiralia</taxon>
        <taxon>Lophotrochozoa</taxon>
        <taxon>Mollusca</taxon>
        <taxon>Bivalvia</taxon>
        <taxon>Autobranchia</taxon>
        <taxon>Heteroconchia</taxon>
        <taxon>Euheterodonta</taxon>
        <taxon>Imparidentia</taxon>
        <taxon>Neoheterodontei</taxon>
        <taxon>Myida</taxon>
        <taxon>Dreissenoidea</taxon>
        <taxon>Dreissenidae</taxon>
        <taxon>Dreissena</taxon>
    </lineage>
</organism>
<proteinExistence type="predicted"/>
<accession>A0A9D3Y977</accession>
<sequence>MEAHKETRKPDEKGQQIPVNNLRDTVHEGLFLPIQIGNQYITALVDTGSNITILKKSIYDKWQDNKPQIQPTHDILVGIT</sequence>
<reference evidence="4" key="1">
    <citation type="journal article" date="2019" name="bioRxiv">
        <title>The Genome of the Zebra Mussel, Dreissena polymorpha: A Resource for Invasive Species Research.</title>
        <authorList>
            <person name="McCartney M.A."/>
            <person name="Auch B."/>
            <person name="Kono T."/>
            <person name="Mallez S."/>
            <person name="Zhang Y."/>
            <person name="Obille A."/>
            <person name="Becker A."/>
            <person name="Abrahante J.E."/>
            <person name="Garbe J."/>
            <person name="Badalamenti J.P."/>
            <person name="Herman A."/>
            <person name="Mangelson H."/>
            <person name="Liachko I."/>
            <person name="Sullivan S."/>
            <person name="Sone E.D."/>
            <person name="Koren S."/>
            <person name="Silverstein K.A.T."/>
            <person name="Beckman K.B."/>
            <person name="Gohl D.M."/>
        </authorList>
    </citation>
    <scope>NUCLEOTIDE SEQUENCE</scope>
    <source>
        <strain evidence="4">Duluth1</strain>
        <tissue evidence="4">Whole animal</tissue>
    </source>
</reference>
<dbReference type="Proteomes" id="UP000828390">
    <property type="component" value="Unassembled WGS sequence"/>
</dbReference>
<dbReference type="InterPro" id="IPR018061">
    <property type="entry name" value="Retropepsins"/>
</dbReference>